<sequence length="640" mass="73585">MIAKVHHLLIIAFFAFSTSETQPELGRKNRVPWSSQHLHQVGDALLEKEEIVSSFLEGVELTASIPPGATTKSLYYLVGNDADFVITVSPCIGPLKGIHFHSIKTIRHRWGVSVSNNWIHRNKSSNDLLTAVRRHYLFHKPVELMSYEVEGDLRHQHRISTGPNWLKGSNSARVHLTLSVKSGDTLITTIYGNPGSTFKVRWTAKRNDLLYQSLQGYPVLPLSTHFDVCRKRYSGIDLLNIEWTRVPNEDSSIQYCVSINRERSLPHRCSLQHLEKNVTAAINAKLIHKCTRDNRLQLLLHSDLSDGQRQLFLSVYAINETSNVSSAYTPRVFSSIPLCGERPATEIIFALRPTTYFVHWSMDIIFNWPRNSKDIAMFLVPCRRSRNKEFLFNLRVFKQKTFEEHEQEVPIEVIRIRNAPILDLSPLSRIFDQIGGKIRLQLSPLMNGYEDLFIKGDKAARIFFLNRTERSPLPIRPRHSGETKLARSDRSIQEVDNDNYPVEFQPICQLHQIRMKMAVSPVPQVYRITTIPISAIKNIPYSEIEKCVNNCENSIDELKKLFGSQSKTDYQRIVGRWNSTTLEVQLPFSYRYDSPRHYFILVYASHVEDVTSAYKTLFFHRILDACHLIEGSCYSSGRCS</sequence>
<name>A0A0R3TRR8_RODNA</name>
<dbReference type="WBParaSite" id="HNAJ_0001029601-mRNA-1">
    <property type="protein sequence ID" value="HNAJ_0001029601-mRNA-1"/>
    <property type="gene ID" value="HNAJ_0001029601"/>
</dbReference>
<proteinExistence type="predicted"/>
<feature type="chain" id="PRO_5043132012" evidence="1">
    <location>
        <begin position="22"/>
        <end position="640"/>
    </location>
</feature>
<protein>
    <submittedName>
        <fullName evidence="4">Protein NDNF</fullName>
    </submittedName>
</protein>
<dbReference type="AlphaFoldDB" id="A0A0R3TRR8"/>
<evidence type="ECO:0000313" key="2">
    <source>
        <dbReference type="EMBL" id="VDO07625.1"/>
    </source>
</evidence>
<evidence type="ECO:0000256" key="1">
    <source>
        <dbReference type="SAM" id="SignalP"/>
    </source>
</evidence>
<dbReference type="OrthoDB" id="6240202at2759"/>
<gene>
    <name evidence="2" type="ORF">HNAJ_LOCUS10291</name>
</gene>
<dbReference type="Proteomes" id="UP000278807">
    <property type="component" value="Unassembled WGS sequence"/>
</dbReference>
<keyword evidence="3" id="KW-1185">Reference proteome</keyword>
<reference evidence="4" key="1">
    <citation type="submission" date="2017-02" db="UniProtKB">
        <authorList>
            <consortium name="WormBaseParasite"/>
        </authorList>
    </citation>
    <scope>IDENTIFICATION</scope>
</reference>
<accession>A0A0R3TRR8</accession>
<evidence type="ECO:0000313" key="4">
    <source>
        <dbReference type="WBParaSite" id="HNAJ_0001029601-mRNA-1"/>
    </source>
</evidence>
<dbReference type="EMBL" id="UZAE01012969">
    <property type="protein sequence ID" value="VDO07625.1"/>
    <property type="molecule type" value="Genomic_DNA"/>
</dbReference>
<evidence type="ECO:0000313" key="3">
    <source>
        <dbReference type="Proteomes" id="UP000278807"/>
    </source>
</evidence>
<feature type="signal peptide" evidence="1">
    <location>
        <begin position="1"/>
        <end position="21"/>
    </location>
</feature>
<organism evidence="4">
    <name type="scientific">Rodentolepis nana</name>
    <name type="common">Dwarf tapeworm</name>
    <name type="synonym">Hymenolepis nana</name>
    <dbReference type="NCBI Taxonomy" id="102285"/>
    <lineage>
        <taxon>Eukaryota</taxon>
        <taxon>Metazoa</taxon>
        <taxon>Spiralia</taxon>
        <taxon>Lophotrochozoa</taxon>
        <taxon>Platyhelminthes</taxon>
        <taxon>Cestoda</taxon>
        <taxon>Eucestoda</taxon>
        <taxon>Cyclophyllidea</taxon>
        <taxon>Hymenolepididae</taxon>
        <taxon>Rodentolepis</taxon>
    </lineage>
</organism>
<reference evidence="2 3" key="2">
    <citation type="submission" date="2018-11" db="EMBL/GenBank/DDBJ databases">
        <authorList>
            <consortium name="Pathogen Informatics"/>
        </authorList>
    </citation>
    <scope>NUCLEOTIDE SEQUENCE [LARGE SCALE GENOMIC DNA]</scope>
</reference>
<keyword evidence="1" id="KW-0732">Signal</keyword>